<dbReference type="GO" id="GO:0006950">
    <property type="term" value="P:response to stress"/>
    <property type="evidence" value="ECO:0007669"/>
    <property type="project" value="TreeGrafter"/>
</dbReference>
<protein>
    <submittedName>
        <fullName evidence="5">MarR family transcriptional regulator</fullName>
    </submittedName>
</protein>
<dbReference type="GO" id="GO:0003677">
    <property type="term" value="F:DNA binding"/>
    <property type="evidence" value="ECO:0007669"/>
    <property type="project" value="UniProtKB-KW"/>
</dbReference>
<dbReference type="PANTHER" id="PTHR33164">
    <property type="entry name" value="TRANSCRIPTIONAL REGULATOR, MARR FAMILY"/>
    <property type="match status" value="1"/>
</dbReference>
<gene>
    <name evidence="5" type="ORF">JJB11_14615</name>
</gene>
<evidence type="ECO:0000256" key="3">
    <source>
        <dbReference type="ARBA" id="ARBA00023163"/>
    </source>
</evidence>
<dbReference type="InterPro" id="IPR000835">
    <property type="entry name" value="HTH_MarR-typ"/>
</dbReference>
<dbReference type="PANTHER" id="PTHR33164:SF43">
    <property type="entry name" value="HTH-TYPE TRANSCRIPTIONAL REPRESSOR YETL"/>
    <property type="match status" value="1"/>
</dbReference>
<dbReference type="RefSeq" id="WP_201172494.1">
    <property type="nucleotide sequence ID" value="NZ_JAEPWM010000005.1"/>
</dbReference>
<dbReference type="InterPro" id="IPR039422">
    <property type="entry name" value="MarR/SlyA-like"/>
</dbReference>
<dbReference type="InterPro" id="IPR036388">
    <property type="entry name" value="WH-like_DNA-bd_sf"/>
</dbReference>
<organism evidence="5 6">
    <name type="scientific">Ramlibacter ginsenosidimutans</name>
    <dbReference type="NCBI Taxonomy" id="502333"/>
    <lineage>
        <taxon>Bacteria</taxon>
        <taxon>Pseudomonadati</taxon>
        <taxon>Pseudomonadota</taxon>
        <taxon>Betaproteobacteria</taxon>
        <taxon>Burkholderiales</taxon>
        <taxon>Comamonadaceae</taxon>
        <taxon>Ramlibacter</taxon>
    </lineage>
</organism>
<evidence type="ECO:0000256" key="2">
    <source>
        <dbReference type="ARBA" id="ARBA00023125"/>
    </source>
</evidence>
<dbReference type="EMBL" id="JAEPWM010000005">
    <property type="protein sequence ID" value="MBK6007331.1"/>
    <property type="molecule type" value="Genomic_DNA"/>
</dbReference>
<comment type="caution">
    <text evidence="5">The sequence shown here is derived from an EMBL/GenBank/DDBJ whole genome shotgun (WGS) entry which is preliminary data.</text>
</comment>
<dbReference type="PROSITE" id="PS50995">
    <property type="entry name" value="HTH_MARR_2"/>
    <property type="match status" value="1"/>
</dbReference>
<dbReference type="InterPro" id="IPR023187">
    <property type="entry name" value="Tscrpt_reg_MarR-type_CS"/>
</dbReference>
<keyword evidence="2" id="KW-0238">DNA-binding</keyword>
<evidence type="ECO:0000313" key="6">
    <source>
        <dbReference type="Proteomes" id="UP000630528"/>
    </source>
</evidence>
<dbReference type="Proteomes" id="UP000630528">
    <property type="component" value="Unassembled WGS sequence"/>
</dbReference>
<name>A0A934TTL2_9BURK</name>
<evidence type="ECO:0000313" key="5">
    <source>
        <dbReference type="EMBL" id="MBK6007331.1"/>
    </source>
</evidence>
<evidence type="ECO:0000256" key="1">
    <source>
        <dbReference type="ARBA" id="ARBA00023015"/>
    </source>
</evidence>
<sequence length="157" mass="17243">MQPAPVAEPAHKVLRRFRVVFNSVKAHLRAVESEAGVSGAQLWALSVIRQQPGLGVSDLAHAMHVHQSTASNLLRSLVQSDLVHSLREEEDRRSVQLYLTPRGQKVLAKAPGPFEGILPDALRKLDPKALARLDRDLAKLIELLGPEAQDKNLPLGH</sequence>
<dbReference type="InterPro" id="IPR036390">
    <property type="entry name" value="WH_DNA-bd_sf"/>
</dbReference>
<feature type="domain" description="HTH marR-type" evidence="4">
    <location>
        <begin position="10"/>
        <end position="142"/>
    </location>
</feature>
<dbReference type="PROSITE" id="PS01117">
    <property type="entry name" value="HTH_MARR_1"/>
    <property type="match status" value="1"/>
</dbReference>
<dbReference type="SUPFAM" id="SSF46785">
    <property type="entry name" value="Winged helix' DNA-binding domain"/>
    <property type="match status" value="1"/>
</dbReference>
<evidence type="ECO:0000259" key="4">
    <source>
        <dbReference type="PROSITE" id="PS50995"/>
    </source>
</evidence>
<reference evidence="5" key="2">
    <citation type="submission" date="2021-01" db="EMBL/GenBank/DDBJ databases">
        <authorList>
            <person name="Kang M."/>
        </authorList>
    </citation>
    <scope>NUCLEOTIDE SEQUENCE</scope>
    <source>
        <strain evidence="5">KACC 17527</strain>
    </source>
</reference>
<accession>A0A934TTL2</accession>
<keyword evidence="1" id="KW-0805">Transcription regulation</keyword>
<dbReference type="Gene3D" id="1.10.10.10">
    <property type="entry name" value="Winged helix-like DNA-binding domain superfamily/Winged helix DNA-binding domain"/>
    <property type="match status" value="1"/>
</dbReference>
<dbReference type="SMART" id="SM00347">
    <property type="entry name" value="HTH_MARR"/>
    <property type="match status" value="1"/>
</dbReference>
<dbReference type="AlphaFoldDB" id="A0A934TTL2"/>
<dbReference type="GO" id="GO:0003700">
    <property type="term" value="F:DNA-binding transcription factor activity"/>
    <property type="evidence" value="ECO:0007669"/>
    <property type="project" value="InterPro"/>
</dbReference>
<dbReference type="Pfam" id="PF01047">
    <property type="entry name" value="MarR"/>
    <property type="match status" value="1"/>
</dbReference>
<keyword evidence="6" id="KW-1185">Reference proteome</keyword>
<proteinExistence type="predicted"/>
<reference evidence="5" key="1">
    <citation type="journal article" date="2012" name="J. Microbiol. Biotechnol.">
        <title>Ramlibacter ginsenosidimutans sp. nov., with ginsenoside-converting activity.</title>
        <authorList>
            <person name="Wang L."/>
            <person name="An D.S."/>
            <person name="Kim S.G."/>
            <person name="Jin F.X."/>
            <person name="Kim S.C."/>
            <person name="Lee S.T."/>
            <person name="Im W.T."/>
        </authorList>
    </citation>
    <scope>NUCLEOTIDE SEQUENCE</scope>
    <source>
        <strain evidence="5">KACC 17527</strain>
    </source>
</reference>
<keyword evidence="3" id="KW-0804">Transcription</keyword>